<reference evidence="1" key="1">
    <citation type="submission" date="2020-10" db="EMBL/GenBank/DDBJ databases">
        <title>Ca. Dormibacterota MAGs.</title>
        <authorList>
            <person name="Montgomery K."/>
        </authorList>
    </citation>
    <scope>NUCLEOTIDE SEQUENCE [LARGE SCALE GENOMIC DNA]</scope>
    <source>
        <strain evidence="1">SC8812_S17_10</strain>
    </source>
</reference>
<evidence type="ECO:0000313" key="2">
    <source>
        <dbReference type="Proteomes" id="UP000612893"/>
    </source>
</evidence>
<keyword evidence="2" id="KW-1185">Reference proteome</keyword>
<accession>A0A934K7K3</accession>
<protein>
    <submittedName>
        <fullName evidence="1">Uncharacterized protein</fullName>
    </submittedName>
</protein>
<evidence type="ECO:0000313" key="1">
    <source>
        <dbReference type="EMBL" id="MBJ7599815.1"/>
    </source>
</evidence>
<dbReference type="RefSeq" id="WP_338203436.1">
    <property type="nucleotide sequence ID" value="NZ_JAEKNR010000175.1"/>
</dbReference>
<dbReference type="AlphaFoldDB" id="A0A934K7K3"/>
<gene>
    <name evidence="1" type="ORF">JF922_17275</name>
</gene>
<dbReference type="EMBL" id="JAEKNR010000175">
    <property type="protein sequence ID" value="MBJ7599815.1"/>
    <property type="molecule type" value="Genomic_DNA"/>
</dbReference>
<comment type="caution">
    <text evidence="1">The sequence shown here is derived from an EMBL/GenBank/DDBJ whole genome shotgun (WGS) entry which is preliminary data.</text>
</comment>
<organism evidence="1 2">
    <name type="scientific">Candidatus Nephthysia bennettiae</name>
    <dbReference type="NCBI Taxonomy" id="3127016"/>
    <lineage>
        <taxon>Bacteria</taxon>
        <taxon>Bacillati</taxon>
        <taxon>Candidatus Dormiibacterota</taxon>
        <taxon>Candidatus Dormibacteria</taxon>
        <taxon>Candidatus Dormibacterales</taxon>
        <taxon>Candidatus Dormibacteraceae</taxon>
        <taxon>Candidatus Nephthysia</taxon>
    </lineage>
</organism>
<proteinExistence type="predicted"/>
<name>A0A934K7K3_9BACT</name>
<sequence>MSDLRPGRQGHNDGSAGGAGWTDELAWLDAFEVAFRNLLAARSQVLDLAGTWDRSARLAELSAPLVAWLSECGRDEILQAIGAVRTGIEDEAGRSPSQEGAR</sequence>
<dbReference type="Proteomes" id="UP000612893">
    <property type="component" value="Unassembled WGS sequence"/>
</dbReference>